<evidence type="ECO:0000256" key="6">
    <source>
        <dbReference type="ARBA" id="ARBA00022884"/>
    </source>
</evidence>
<dbReference type="GO" id="GO:0003723">
    <property type="term" value="F:RNA binding"/>
    <property type="evidence" value="ECO:0007669"/>
    <property type="project" value="UniProtKB-KW"/>
</dbReference>
<gene>
    <name evidence="10" type="ORF">PEDI_31450</name>
</gene>
<comment type="caution">
    <text evidence="10">The sequence shown here is derived from an EMBL/GenBank/DDBJ whole genome shotgun (WGS) entry which is preliminary data.</text>
</comment>
<dbReference type="InterPro" id="IPR002364">
    <property type="entry name" value="Quin_OxRdtase/zeta-crystal_CS"/>
</dbReference>
<dbReference type="AlphaFoldDB" id="A0AAN5AN84"/>
<dbReference type="InterPro" id="IPR036291">
    <property type="entry name" value="NAD(P)-bd_dom_sf"/>
</dbReference>
<dbReference type="PROSITE" id="PS01162">
    <property type="entry name" value="QOR_ZETA_CRYSTAL"/>
    <property type="match status" value="1"/>
</dbReference>
<evidence type="ECO:0000256" key="2">
    <source>
        <dbReference type="ARBA" id="ARBA00010371"/>
    </source>
</evidence>
<evidence type="ECO:0000256" key="5">
    <source>
        <dbReference type="ARBA" id="ARBA00022857"/>
    </source>
</evidence>
<dbReference type="GO" id="GO:0016491">
    <property type="term" value="F:oxidoreductase activity"/>
    <property type="evidence" value="ECO:0007669"/>
    <property type="project" value="UniProtKB-KW"/>
</dbReference>
<keyword evidence="11" id="KW-1185">Reference proteome</keyword>
<comment type="subcellular location">
    <subcellularLocation>
        <location evidence="1">Cytoplasm</location>
    </subcellularLocation>
</comment>
<accession>A0AAN5AN84</accession>
<dbReference type="SUPFAM" id="SSF50129">
    <property type="entry name" value="GroES-like"/>
    <property type="match status" value="1"/>
</dbReference>
<dbReference type="InterPro" id="IPR013149">
    <property type="entry name" value="ADH-like_C"/>
</dbReference>
<dbReference type="Proteomes" id="UP001310022">
    <property type="component" value="Unassembled WGS sequence"/>
</dbReference>
<evidence type="ECO:0000256" key="8">
    <source>
        <dbReference type="RuleBase" id="RU364000"/>
    </source>
</evidence>
<dbReference type="Pfam" id="PF00107">
    <property type="entry name" value="ADH_zinc_N"/>
    <property type="match status" value="1"/>
</dbReference>
<dbReference type="RefSeq" id="WP_338237857.1">
    <property type="nucleotide sequence ID" value="NZ_BQKE01000002.1"/>
</dbReference>
<dbReference type="InterPro" id="IPR020843">
    <property type="entry name" value="ER"/>
</dbReference>
<dbReference type="InterPro" id="IPR013154">
    <property type="entry name" value="ADH-like_N"/>
</dbReference>
<evidence type="ECO:0000313" key="11">
    <source>
        <dbReference type="Proteomes" id="UP001310022"/>
    </source>
</evidence>
<dbReference type="Pfam" id="PF08240">
    <property type="entry name" value="ADH_N"/>
    <property type="match status" value="1"/>
</dbReference>
<dbReference type="NCBIfam" id="TIGR02817">
    <property type="entry name" value="adh_fam_1"/>
    <property type="match status" value="1"/>
</dbReference>
<name>A0AAN5AN84_9BACT</name>
<protein>
    <recommendedName>
        <fullName evidence="8">Zinc-type alcohol dehydrogenase-like protein</fullName>
    </recommendedName>
</protein>
<dbReference type="CDD" id="cd08252">
    <property type="entry name" value="AL_MDR"/>
    <property type="match status" value="1"/>
</dbReference>
<evidence type="ECO:0000313" key="10">
    <source>
        <dbReference type="EMBL" id="GJM62593.1"/>
    </source>
</evidence>
<sequence>MKAIGFTKSLPIEEAQSFELFEVDKPRAQGRDLLVKIAAIAMNPVDYKIRQSAAVDERLADPKILGWDACGTVEAVGESCSLFKEGDLVYYAGDLTRPGCNQEYQLVDERIVGFAPQHIPVDAAAAMPLTSLTAWELLFDRLQLTKEKDAGKKILIIGGAGGVGSMAIQIAKNLLGLEVITTASREASISWCEKMGADQVVNHRDLLNEMKKAGHDPVDYILDLVDVNQYWEAMCDLIKPQGKIGSISDPAEPVQLRDLKAKSVSFHWELMYTRSMFQTADMQRQHQILNKVAALLDSGELQSTLKQTLRGLTVANLKAAHQTSEAGTMIGKLAIEF</sequence>
<dbReference type="GO" id="GO:0005737">
    <property type="term" value="C:cytoplasm"/>
    <property type="evidence" value="ECO:0007669"/>
    <property type="project" value="UniProtKB-SubCell"/>
</dbReference>
<keyword evidence="4" id="KW-0963">Cytoplasm</keyword>
<dbReference type="PANTHER" id="PTHR44154:SF1">
    <property type="entry name" value="QUINONE OXIDOREDUCTASE"/>
    <property type="match status" value="1"/>
</dbReference>
<dbReference type="EMBL" id="BQKE01000002">
    <property type="protein sequence ID" value="GJM62593.1"/>
    <property type="molecule type" value="Genomic_DNA"/>
</dbReference>
<feature type="domain" description="Enoyl reductase (ER)" evidence="9">
    <location>
        <begin position="15"/>
        <end position="335"/>
    </location>
</feature>
<evidence type="ECO:0000256" key="3">
    <source>
        <dbReference type="ARBA" id="ARBA00011881"/>
    </source>
</evidence>
<keyword evidence="5" id="KW-0521">NADP</keyword>
<evidence type="ECO:0000256" key="4">
    <source>
        <dbReference type="ARBA" id="ARBA00022490"/>
    </source>
</evidence>
<proteinExistence type="inferred from homology"/>
<dbReference type="SUPFAM" id="SSF51735">
    <property type="entry name" value="NAD(P)-binding Rossmann-fold domains"/>
    <property type="match status" value="1"/>
</dbReference>
<comment type="subunit">
    <text evidence="3">Homotetramer.</text>
</comment>
<dbReference type="Gene3D" id="3.40.50.720">
    <property type="entry name" value="NAD(P)-binding Rossmann-like Domain"/>
    <property type="match status" value="1"/>
</dbReference>
<evidence type="ECO:0000259" key="9">
    <source>
        <dbReference type="SMART" id="SM00829"/>
    </source>
</evidence>
<reference evidence="10 11" key="1">
    <citation type="submission" date="2021-12" db="EMBL/GenBank/DDBJ databases">
        <title>Genome sequencing of bacteria with rrn-lacking chromosome and rrn-plasmid.</title>
        <authorList>
            <person name="Anda M."/>
            <person name="Iwasaki W."/>
        </authorList>
    </citation>
    <scope>NUCLEOTIDE SEQUENCE [LARGE SCALE GENOMIC DNA]</scope>
    <source>
        <strain evidence="10 11">NBRC 15940</strain>
    </source>
</reference>
<dbReference type="SMART" id="SM00829">
    <property type="entry name" value="PKS_ER"/>
    <property type="match status" value="1"/>
</dbReference>
<dbReference type="PANTHER" id="PTHR44154">
    <property type="entry name" value="QUINONE OXIDOREDUCTASE"/>
    <property type="match status" value="1"/>
</dbReference>
<keyword evidence="7" id="KW-0007">Acetylation</keyword>
<keyword evidence="8" id="KW-0479">Metal-binding</keyword>
<dbReference type="InterPro" id="IPR051603">
    <property type="entry name" value="Zinc-ADH_QOR/CCCR"/>
</dbReference>
<evidence type="ECO:0000256" key="1">
    <source>
        <dbReference type="ARBA" id="ARBA00004496"/>
    </source>
</evidence>
<dbReference type="Gene3D" id="3.90.180.10">
    <property type="entry name" value="Medium-chain alcohol dehydrogenases, catalytic domain"/>
    <property type="match status" value="1"/>
</dbReference>
<evidence type="ECO:0000256" key="7">
    <source>
        <dbReference type="ARBA" id="ARBA00022990"/>
    </source>
</evidence>
<dbReference type="InterPro" id="IPR014182">
    <property type="entry name" value="ADH_Zn_typ-1"/>
</dbReference>
<dbReference type="InterPro" id="IPR011032">
    <property type="entry name" value="GroES-like_sf"/>
</dbReference>
<comment type="similarity">
    <text evidence="2 8">Belongs to the zinc-containing alcohol dehydrogenase family. Quinone oxidoreductase subfamily.</text>
</comment>
<organism evidence="10 11">
    <name type="scientific">Persicobacter diffluens</name>
    <dbReference type="NCBI Taxonomy" id="981"/>
    <lineage>
        <taxon>Bacteria</taxon>
        <taxon>Pseudomonadati</taxon>
        <taxon>Bacteroidota</taxon>
        <taxon>Cytophagia</taxon>
        <taxon>Cytophagales</taxon>
        <taxon>Persicobacteraceae</taxon>
        <taxon>Persicobacter</taxon>
    </lineage>
</organism>
<keyword evidence="8" id="KW-0560">Oxidoreductase</keyword>
<keyword evidence="6" id="KW-0694">RNA-binding</keyword>
<keyword evidence="8" id="KW-0862">Zinc</keyword>
<dbReference type="GO" id="GO:0008270">
    <property type="term" value="F:zinc ion binding"/>
    <property type="evidence" value="ECO:0007669"/>
    <property type="project" value="InterPro"/>
</dbReference>